<evidence type="ECO:0000256" key="1">
    <source>
        <dbReference type="SAM" id="Coils"/>
    </source>
</evidence>
<feature type="coiled-coil region" evidence="1">
    <location>
        <begin position="87"/>
        <end position="117"/>
    </location>
</feature>
<keyword evidence="5" id="KW-1185">Reference proteome</keyword>
<dbReference type="GO" id="GO:0005524">
    <property type="term" value="F:ATP binding"/>
    <property type="evidence" value="ECO:0007669"/>
    <property type="project" value="InterPro"/>
</dbReference>
<dbReference type="Pfam" id="PF00004">
    <property type="entry name" value="AAA"/>
    <property type="match status" value="1"/>
</dbReference>
<dbReference type="Gene3D" id="1.10.8.60">
    <property type="match status" value="1"/>
</dbReference>
<keyword evidence="1" id="KW-0175">Coiled coil</keyword>
<evidence type="ECO:0000259" key="3">
    <source>
        <dbReference type="SMART" id="SM00382"/>
    </source>
</evidence>
<dbReference type="CDD" id="cd00009">
    <property type="entry name" value="AAA"/>
    <property type="match status" value="1"/>
</dbReference>
<dbReference type="STRING" id="763406.A0A1E3NRD4"/>
<dbReference type="Gene3D" id="3.40.50.300">
    <property type="entry name" value="P-loop containing nucleotide triphosphate hydrolases"/>
    <property type="match status" value="1"/>
</dbReference>
<dbReference type="AlphaFoldDB" id="A0A1E3NRD4"/>
<dbReference type="GeneID" id="30176944"/>
<feature type="region of interest" description="Disordered" evidence="2">
    <location>
        <begin position="671"/>
        <end position="710"/>
    </location>
</feature>
<dbReference type="GO" id="GO:0016887">
    <property type="term" value="F:ATP hydrolysis activity"/>
    <property type="evidence" value="ECO:0007669"/>
    <property type="project" value="InterPro"/>
</dbReference>
<dbReference type="Proteomes" id="UP000094455">
    <property type="component" value="Unassembled WGS sequence"/>
</dbReference>
<gene>
    <name evidence="4" type="ORF">PICMEDRAFT_14175</name>
</gene>
<dbReference type="EMBL" id="KV454001">
    <property type="protein sequence ID" value="ODQ48634.1"/>
    <property type="molecule type" value="Genomic_DNA"/>
</dbReference>
<protein>
    <recommendedName>
        <fullName evidence="3">AAA+ ATPase domain-containing protein</fullName>
    </recommendedName>
</protein>
<dbReference type="GO" id="GO:0005634">
    <property type="term" value="C:nucleus"/>
    <property type="evidence" value="ECO:0007669"/>
    <property type="project" value="TreeGrafter"/>
</dbReference>
<feature type="compositionally biased region" description="Low complexity" evidence="2">
    <location>
        <begin position="742"/>
        <end position="752"/>
    </location>
</feature>
<dbReference type="SMART" id="SM00382">
    <property type="entry name" value="AAA"/>
    <property type="match status" value="1"/>
</dbReference>
<feature type="region of interest" description="Disordered" evidence="2">
    <location>
        <begin position="729"/>
        <end position="752"/>
    </location>
</feature>
<dbReference type="SUPFAM" id="SSF52540">
    <property type="entry name" value="P-loop containing nucleoside triphosphate hydrolases"/>
    <property type="match status" value="1"/>
</dbReference>
<dbReference type="PANTHER" id="PTHR23389:SF3">
    <property type="entry name" value="CHROMOSOME TRANSMISSION FIDELITY PROTEIN 18 HOMOLOG"/>
    <property type="match status" value="1"/>
</dbReference>
<dbReference type="OrthoDB" id="2195431at2759"/>
<sequence length="785" mass="87930">MTGTAASASDVLKSLLNESRSSNLLRPSSKVVRDKQVTLSSGKRIMLRAKNKETKEKEKKAVLGMAADENTLECVNMPLLWEKLRIVEITKRELNAFEKSKKLLEESGRELQELTSNKGKKMKVNSLWTEKYRPRKFIDLIGNERVNASILKWLGDWTYAVKGGKLIDSNTYDRSMHVDPLKRPRKKILLIHGPPGIGKTTIAQCVCKQLGYQIQEINSSDERSGMAVREKVKNALKMRSLSGKDVCLLLDEIDGAAGNENGFIRVLVGLLNKDIRATEEWNSFNRLKWNKREDFLKRPIIALCNDVGAHCLDQLKPFCEIVQFKKSSKKSIKKRLKMILEAERLGEMNESLLDDLIISLDGDIRNCINFLQFNSRDLNGRIKDSEVVWFQLLKDIFNLENKNVTNNKSKSEIFRDLMTKLSNSASDLSRISNGCFNLMLQVNEEYGGGNLAKLDEVSDWLYFDDVMAQHYRHFEREELSMYGAITPLKFFSLFANFSDGGFYDRRERFNFKSQEDHDTRRRVHDLVGCLVPQYGFAVTRERLVSDELALLNAIVVPTGRPVKELEHDESRLRTIAGVLDALKIRIDAAPGGSRGRFGHHGGGGSSSYMAPRRFGPDIVAGLVESAGAARGAVGGDDKRANSDAARDTGSLNEVRAMPYIRAIDEYLARSRRGDAAARQKREREADAGTGEPAIRKRPAGDGAPAPADREAVSTVDFFRKQYSSFHAQLNHPEGGVTGGSAGTATAPARGAAGVMHKNENRIWVKYHEGFSNAVRKEITLRSLLT</sequence>
<evidence type="ECO:0000313" key="5">
    <source>
        <dbReference type="Proteomes" id="UP000094455"/>
    </source>
</evidence>
<evidence type="ECO:0000256" key="2">
    <source>
        <dbReference type="SAM" id="MobiDB-lite"/>
    </source>
</evidence>
<dbReference type="InterPro" id="IPR003593">
    <property type="entry name" value="AAA+_ATPase"/>
</dbReference>
<feature type="domain" description="AAA+ ATPase" evidence="3">
    <location>
        <begin position="185"/>
        <end position="328"/>
    </location>
</feature>
<dbReference type="InterPro" id="IPR003959">
    <property type="entry name" value="ATPase_AAA_core"/>
</dbReference>
<name>A0A1E3NRD4_9ASCO</name>
<organism evidence="4 5">
    <name type="scientific">Pichia membranifaciens NRRL Y-2026</name>
    <dbReference type="NCBI Taxonomy" id="763406"/>
    <lineage>
        <taxon>Eukaryota</taxon>
        <taxon>Fungi</taxon>
        <taxon>Dikarya</taxon>
        <taxon>Ascomycota</taxon>
        <taxon>Saccharomycotina</taxon>
        <taxon>Pichiomycetes</taxon>
        <taxon>Pichiales</taxon>
        <taxon>Pichiaceae</taxon>
        <taxon>Pichia</taxon>
    </lineage>
</organism>
<accession>A0A1E3NRD4</accession>
<proteinExistence type="predicted"/>
<dbReference type="RefSeq" id="XP_019019747.1">
    <property type="nucleotide sequence ID" value="XM_019160257.1"/>
</dbReference>
<feature type="compositionally biased region" description="Basic and acidic residues" evidence="2">
    <location>
        <begin position="671"/>
        <end position="686"/>
    </location>
</feature>
<dbReference type="GO" id="GO:0003677">
    <property type="term" value="F:DNA binding"/>
    <property type="evidence" value="ECO:0007669"/>
    <property type="project" value="TreeGrafter"/>
</dbReference>
<reference evidence="4 5" key="1">
    <citation type="journal article" date="2016" name="Proc. Natl. Acad. Sci. U.S.A.">
        <title>Comparative genomics of biotechnologically important yeasts.</title>
        <authorList>
            <person name="Riley R."/>
            <person name="Haridas S."/>
            <person name="Wolfe K.H."/>
            <person name="Lopes M.R."/>
            <person name="Hittinger C.T."/>
            <person name="Goeker M."/>
            <person name="Salamov A.A."/>
            <person name="Wisecaver J.H."/>
            <person name="Long T.M."/>
            <person name="Calvey C.H."/>
            <person name="Aerts A.L."/>
            <person name="Barry K.W."/>
            <person name="Choi C."/>
            <person name="Clum A."/>
            <person name="Coughlan A.Y."/>
            <person name="Deshpande S."/>
            <person name="Douglass A.P."/>
            <person name="Hanson S.J."/>
            <person name="Klenk H.-P."/>
            <person name="LaButti K.M."/>
            <person name="Lapidus A."/>
            <person name="Lindquist E.A."/>
            <person name="Lipzen A.M."/>
            <person name="Meier-Kolthoff J.P."/>
            <person name="Ohm R.A."/>
            <person name="Otillar R.P."/>
            <person name="Pangilinan J.L."/>
            <person name="Peng Y."/>
            <person name="Rokas A."/>
            <person name="Rosa C.A."/>
            <person name="Scheuner C."/>
            <person name="Sibirny A.A."/>
            <person name="Slot J.C."/>
            <person name="Stielow J.B."/>
            <person name="Sun H."/>
            <person name="Kurtzman C.P."/>
            <person name="Blackwell M."/>
            <person name="Grigoriev I.V."/>
            <person name="Jeffries T.W."/>
        </authorList>
    </citation>
    <scope>NUCLEOTIDE SEQUENCE [LARGE SCALE GENOMIC DNA]</scope>
    <source>
        <strain evidence="4 5">NRRL Y-2026</strain>
    </source>
</reference>
<dbReference type="PANTHER" id="PTHR23389">
    <property type="entry name" value="CHROMOSOME TRANSMISSION FIDELITY FACTOR 18"/>
    <property type="match status" value="1"/>
</dbReference>
<dbReference type="InterPro" id="IPR027417">
    <property type="entry name" value="P-loop_NTPase"/>
</dbReference>
<evidence type="ECO:0000313" key="4">
    <source>
        <dbReference type="EMBL" id="ODQ48634.1"/>
    </source>
</evidence>